<dbReference type="InterPro" id="IPR005135">
    <property type="entry name" value="Endo/exonuclease/phosphatase"/>
</dbReference>
<dbReference type="PANTHER" id="PTHR12121:SF36">
    <property type="entry name" value="ENDONUCLEASE_EXONUCLEASE_PHOSPHATASE DOMAIN-CONTAINING PROTEIN"/>
    <property type="match status" value="1"/>
</dbReference>
<keyword evidence="3" id="KW-1185">Reference proteome</keyword>
<keyword evidence="2" id="KW-0540">Nuclease</keyword>
<dbReference type="GO" id="GO:0000175">
    <property type="term" value="F:3'-5'-RNA exonuclease activity"/>
    <property type="evidence" value="ECO:0007669"/>
    <property type="project" value="TreeGrafter"/>
</dbReference>
<dbReference type="GO" id="GO:0004519">
    <property type="term" value="F:endonuclease activity"/>
    <property type="evidence" value="ECO:0007669"/>
    <property type="project" value="UniProtKB-KW"/>
</dbReference>
<gene>
    <name evidence="2" type="ORF">FE782_19285</name>
</gene>
<dbReference type="AlphaFoldDB" id="A0A5R9GBY2"/>
<dbReference type="EMBL" id="VCIW01000014">
    <property type="protein sequence ID" value="TLS50644.1"/>
    <property type="molecule type" value="Genomic_DNA"/>
</dbReference>
<keyword evidence="2" id="KW-0378">Hydrolase</keyword>
<dbReference type="InterPro" id="IPR036691">
    <property type="entry name" value="Endo/exonu/phosph_ase_sf"/>
</dbReference>
<dbReference type="SUPFAM" id="SSF56219">
    <property type="entry name" value="DNase I-like"/>
    <property type="match status" value="1"/>
</dbReference>
<reference evidence="2 3" key="1">
    <citation type="submission" date="2019-05" db="EMBL/GenBank/DDBJ databases">
        <authorList>
            <person name="Narsing Rao M.P."/>
            <person name="Li W.J."/>
        </authorList>
    </citation>
    <scope>NUCLEOTIDE SEQUENCE [LARGE SCALE GENOMIC DNA]</scope>
    <source>
        <strain evidence="2 3">SYSU_K30003</strain>
    </source>
</reference>
<name>A0A5R9GBY2_9BACL</name>
<comment type="caution">
    <text evidence="2">The sequence shown here is derived from an EMBL/GenBank/DDBJ whole genome shotgun (WGS) entry which is preliminary data.</text>
</comment>
<dbReference type="Proteomes" id="UP000309676">
    <property type="component" value="Unassembled WGS sequence"/>
</dbReference>
<feature type="domain" description="Endonuclease/exonuclease/phosphatase" evidence="1">
    <location>
        <begin position="1"/>
        <end position="244"/>
    </location>
</feature>
<dbReference type="OrthoDB" id="9793162at2"/>
<accession>A0A5R9GBY2</accession>
<organism evidence="2 3">
    <name type="scientific">Paenibacillus antri</name>
    <dbReference type="NCBI Taxonomy" id="2582848"/>
    <lineage>
        <taxon>Bacteria</taxon>
        <taxon>Bacillati</taxon>
        <taxon>Bacillota</taxon>
        <taxon>Bacilli</taxon>
        <taxon>Bacillales</taxon>
        <taxon>Paenibacillaceae</taxon>
        <taxon>Paenibacillus</taxon>
    </lineage>
</organism>
<dbReference type="PANTHER" id="PTHR12121">
    <property type="entry name" value="CARBON CATABOLITE REPRESSOR PROTEIN 4"/>
    <property type="match status" value="1"/>
</dbReference>
<protein>
    <submittedName>
        <fullName evidence="2">Endonuclease/exonuclease/phosphatase family protein</fullName>
    </submittedName>
</protein>
<keyword evidence="2" id="KW-0255">Endonuclease</keyword>
<keyword evidence="2" id="KW-0269">Exonuclease</keyword>
<sequence length="254" mass="28077">MTFNLRRATWVDGRNAWRYRKRSAAAAIAAADADVVGTQEGSLPMLRELTALLPGYAWLGEGRRGGGLDETNAILYRADRWTPEASGTFWLSERPERPGSRAWGAAFPRICTWAMLRSTSNADVRWTVANTHLDHISASARRRGIALVAERALEIAQGGPIVVTGDFNAKPDSEVAGLLRAEGWRNAFDDASGGAHQAGATFHGFRGGERGRPIDYIYYRGFAAEGVEVAVDRARYDGRYPSDHYPVYARFRWT</sequence>
<proteinExistence type="predicted"/>
<dbReference type="CDD" id="cd09083">
    <property type="entry name" value="EEP-1"/>
    <property type="match status" value="1"/>
</dbReference>
<evidence type="ECO:0000259" key="1">
    <source>
        <dbReference type="Pfam" id="PF03372"/>
    </source>
</evidence>
<dbReference type="Gene3D" id="3.60.10.10">
    <property type="entry name" value="Endonuclease/exonuclease/phosphatase"/>
    <property type="match status" value="1"/>
</dbReference>
<dbReference type="InterPro" id="IPR050410">
    <property type="entry name" value="CCR4/nocturin_mRNA_transcr"/>
</dbReference>
<evidence type="ECO:0000313" key="3">
    <source>
        <dbReference type="Proteomes" id="UP000309676"/>
    </source>
</evidence>
<dbReference type="Pfam" id="PF03372">
    <property type="entry name" value="Exo_endo_phos"/>
    <property type="match status" value="1"/>
</dbReference>
<evidence type="ECO:0000313" key="2">
    <source>
        <dbReference type="EMBL" id="TLS50644.1"/>
    </source>
</evidence>